<evidence type="ECO:0000256" key="1">
    <source>
        <dbReference type="ARBA" id="ARBA00002281"/>
    </source>
</evidence>
<evidence type="ECO:0000313" key="10">
    <source>
        <dbReference type="Proteomes" id="UP000032304"/>
    </source>
</evidence>
<comment type="function">
    <text evidence="1">Involved in auxin transport. Regulator of the auxin signaling pathway.</text>
</comment>
<accession>A0A0D2U8R5</accession>
<evidence type="ECO:0000256" key="4">
    <source>
        <dbReference type="ARBA" id="ARBA00022448"/>
    </source>
</evidence>
<feature type="compositionally biased region" description="Basic and acidic residues" evidence="8">
    <location>
        <begin position="116"/>
        <end position="129"/>
    </location>
</feature>
<comment type="similarity">
    <text evidence="3">Belongs to the BIG GRAIN 1 (BG1) plant protein family.</text>
</comment>
<keyword evidence="6" id="KW-0472">Membrane</keyword>
<sequence length="299" mass="33578">MYRRESSVIDTTVHQRRRTPSFSSTLLDAIYRSIDESNEPTLCHYRETKTTKKQRSGSSLRRAIMIEDWVEKQSNQDSASHFNSTSTSSDSSNGAIFSSSEAESSYKQKSRRSKPDKKDNQEKAKREEGGGGFNKTKLKALKIYGELKKVKQPISPGGRITNFINSIFNANAKKVKMCSNGVSKDVNFLRKSKSSASSPTSFSRSCLSKTPSSRGSTSKASDYLRSYQRRGIGKLDLRGFIEDYDDEEDDDDDDGLSCSSSDLFELDHLIGIGRYREELPVYETTRLKTNQAIVNGFIV</sequence>
<feature type="compositionally biased region" description="Polar residues" evidence="8">
    <location>
        <begin position="206"/>
        <end position="220"/>
    </location>
</feature>
<dbReference type="STRING" id="29730.A0A0D2U8R5"/>
<organism evidence="9 10">
    <name type="scientific">Gossypium raimondii</name>
    <name type="common">Peruvian cotton</name>
    <name type="synonym">Gossypium klotzschianum subsp. raimondii</name>
    <dbReference type="NCBI Taxonomy" id="29730"/>
    <lineage>
        <taxon>Eukaryota</taxon>
        <taxon>Viridiplantae</taxon>
        <taxon>Streptophyta</taxon>
        <taxon>Embryophyta</taxon>
        <taxon>Tracheophyta</taxon>
        <taxon>Spermatophyta</taxon>
        <taxon>Magnoliopsida</taxon>
        <taxon>eudicotyledons</taxon>
        <taxon>Gunneridae</taxon>
        <taxon>Pentapetalae</taxon>
        <taxon>rosids</taxon>
        <taxon>malvids</taxon>
        <taxon>Malvales</taxon>
        <taxon>Malvaceae</taxon>
        <taxon>Malvoideae</taxon>
        <taxon>Gossypium</taxon>
    </lineage>
</organism>
<feature type="region of interest" description="Disordered" evidence="8">
    <location>
        <begin position="193"/>
        <end position="221"/>
    </location>
</feature>
<dbReference type="Gramene" id="KJB65264">
    <property type="protein sequence ID" value="KJB65264"/>
    <property type="gene ID" value="B456_010G086600"/>
</dbReference>
<evidence type="ECO:0000256" key="8">
    <source>
        <dbReference type="SAM" id="MobiDB-lite"/>
    </source>
</evidence>
<feature type="compositionally biased region" description="Low complexity" evidence="8">
    <location>
        <begin position="194"/>
        <end position="205"/>
    </location>
</feature>
<evidence type="ECO:0008006" key="11">
    <source>
        <dbReference type="Google" id="ProtNLM"/>
    </source>
</evidence>
<keyword evidence="5" id="KW-1003">Cell membrane</keyword>
<reference evidence="9 10" key="1">
    <citation type="journal article" date="2012" name="Nature">
        <title>Repeated polyploidization of Gossypium genomes and the evolution of spinnable cotton fibres.</title>
        <authorList>
            <person name="Paterson A.H."/>
            <person name="Wendel J.F."/>
            <person name="Gundlach H."/>
            <person name="Guo H."/>
            <person name="Jenkins J."/>
            <person name="Jin D."/>
            <person name="Llewellyn D."/>
            <person name="Showmaker K.C."/>
            <person name="Shu S."/>
            <person name="Udall J."/>
            <person name="Yoo M.J."/>
            <person name="Byers R."/>
            <person name="Chen W."/>
            <person name="Doron-Faigenboim A."/>
            <person name="Duke M.V."/>
            <person name="Gong L."/>
            <person name="Grimwood J."/>
            <person name="Grover C."/>
            <person name="Grupp K."/>
            <person name="Hu G."/>
            <person name="Lee T.H."/>
            <person name="Li J."/>
            <person name="Lin L."/>
            <person name="Liu T."/>
            <person name="Marler B.S."/>
            <person name="Page J.T."/>
            <person name="Roberts A.W."/>
            <person name="Romanel E."/>
            <person name="Sanders W.S."/>
            <person name="Szadkowski E."/>
            <person name="Tan X."/>
            <person name="Tang H."/>
            <person name="Xu C."/>
            <person name="Wang J."/>
            <person name="Wang Z."/>
            <person name="Zhang D."/>
            <person name="Zhang L."/>
            <person name="Ashrafi H."/>
            <person name="Bedon F."/>
            <person name="Bowers J.E."/>
            <person name="Brubaker C.L."/>
            <person name="Chee P.W."/>
            <person name="Das S."/>
            <person name="Gingle A.R."/>
            <person name="Haigler C.H."/>
            <person name="Harker D."/>
            <person name="Hoffmann L.V."/>
            <person name="Hovav R."/>
            <person name="Jones D.C."/>
            <person name="Lemke C."/>
            <person name="Mansoor S."/>
            <person name="ur Rahman M."/>
            <person name="Rainville L.N."/>
            <person name="Rambani A."/>
            <person name="Reddy U.K."/>
            <person name="Rong J.K."/>
            <person name="Saranga Y."/>
            <person name="Scheffler B.E."/>
            <person name="Scheffler J.A."/>
            <person name="Stelly D.M."/>
            <person name="Triplett B.A."/>
            <person name="Van Deynze A."/>
            <person name="Vaslin M.F."/>
            <person name="Waghmare V.N."/>
            <person name="Walford S.A."/>
            <person name="Wright R.J."/>
            <person name="Zaki E.A."/>
            <person name="Zhang T."/>
            <person name="Dennis E.S."/>
            <person name="Mayer K.F."/>
            <person name="Peterson D.G."/>
            <person name="Rokhsar D.S."/>
            <person name="Wang X."/>
            <person name="Schmutz J."/>
        </authorList>
    </citation>
    <scope>NUCLEOTIDE SEQUENCE [LARGE SCALE GENOMIC DNA]</scope>
</reference>
<dbReference type="Proteomes" id="UP000032304">
    <property type="component" value="Chromosome 10"/>
</dbReference>
<evidence type="ECO:0000256" key="2">
    <source>
        <dbReference type="ARBA" id="ARBA00004236"/>
    </source>
</evidence>
<evidence type="ECO:0000256" key="3">
    <source>
        <dbReference type="ARBA" id="ARBA00010067"/>
    </source>
</evidence>
<keyword evidence="4" id="KW-0813">Transport</keyword>
<dbReference type="AlphaFoldDB" id="A0A0D2U8R5"/>
<dbReference type="EMBL" id="CM001749">
    <property type="protein sequence ID" value="KJB65264.1"/>
    <property type="molecule type" value="Genomic_DNA"/>
</dbReference>
<evidence type="ECO:0000256" key="6">
    <source>
        <dbReference type="ARBA" id="ARBA00023136"/>
    </source>
</evidence>
<dbReference type="InterPro" id="IPR039621">
    <property type="entry name" value="BG1-like"/>
</dbReference>
<evidence type="ECO:0000313" key="9">
    <source>
        <dbReference type="EMBL" id="KJB65264.1"/>
    </source>
</evidence>
<name>A0A0D2U8R5_GOSRA</name>
<feature type="compositionally biased region" description="Low complexity" evidence="8">
    <location>
        <begin position="77"/>
        <end position="93"/>
    </location>
</feature>
<evidence type="ECO:0000256" key="7">
    <source>
        <dbReference type="ARBA" id="ARBA00023294"/>
    </source>
</evidence>
<dbReference type="OMA" id="HYSYYYK"/>
<proteinExistence type="inferred from homology"/>
<evidence type="ECO:0000256" key="5">
    <source>
        <dbReference type="ARBA" id="ARBA00022475"/>
    </source>
</evidence>
<comment type="subcellular location">
    <subcellularLocation>
        <location evidence="2">Cell membrane</location>
    </subcellularLocation>
</comment>
<gene>
    <name evidence="9" type="ORF">B456_010G086600</name>
</gene>
<feature type="region of interest" description="Disordered" evidence="8">
    <location>
        <begin position="72"/>
        <end position="133"/>
    </location>
</feature>
<feature type="compositionally biased region" description="Polar residues" evidence="8">
    <location>
        <begin position="94"/>
        <end position="107"/>
    </location>
</feature>
<dbReference type="GO" id="GO:0005886">
    <property type="term" value="C:plasma membrane"/>
    <property type="evidence" value="ECO:0007669"/>
    <property type="project" value="UniProtKB-SubCell"/>
</dbReference>
<dbReference type="PANTHER" id="PTHR33541:SF31">
    <property type="entry name" value="PROTEIN BIG GRAIN 1-LIKE A"/>
    <property type="match status" value="1"/>
</dbReference>
<dbReference type="PANTHER" id="PTHR33541">
    <property type="entry name" value="PROTEIN BIG GRAIN 1-LIKE A-RELATED"/>
    <property type="match status" value="1"/>
</dbReference>
<dbReference type="eggNOG" id="ENOG502RX8F">
    <property type="taxonomic scope" value="Eukaryota"/>
</dbReference>
<keyword evidence="10" id="KW-1185">Reference proteome</keyword>
<dbReference type="GO" id="GO:0009734">
    <property type="term" value="P:auxin-activated signaling pathway"/>
    <property type="evidence" value="ECO:0007669"/>
    <property type="project" value="UniProtKB-KW"/>
</dbReference>
<feature type="region of interest" description="Disordered" evidence="8">
    <location>
        <begin position="1"/>
        <end position="20"/>
    </location>
</feature>
<protein>
    <recommendedName>
        <fullName evidence="11">Protein BIG GRAIN 1-like B</fullName>
    </recommendedName>
</protein>
<keyword evidence="7" id="KW-0927">Auxin signaling pathway</keyword>